<dbReference type="Pfam" id="PF02987">
    <property type="entry name" value="LEA_4"/>
    <property type="match status" value="1"/>
</dbReference>
<accession>A0AAD5CHA7</accession>
<gene>
    <name evidence="3" type="ORF">M8C21_027701</name>
</gene>
<feature type="region of interest" description="Disordered" evidence="1">
    <location>
        <begin position="1"/>
        <end position="43"/>
    </location>
</feature>
<dbReference type="Proteomes" id="UP001206925">
    <property type="component" value="Unassembled WGS sequence"/>
</dbReference>
<feature type="domain" description="Late embryogenesis abundant protein ECP63-like" evidence="2">
    <location>
        <begin position="160"/>
        <end position="200"/>
    </location>
</feature>
<feature type="compositionally biased region" description="Basic and acidic residues" evidence="1">
    <location>
        <begin position="227"/>
        <end position="252"/>
    </location>
</feature>
<feature type="region of interest" description="Disordered" evidence="1">
    <location>
        <begin position="227"/>
        <end position="260"/>
    </location>
</feature>
<dbReference type="EMBL" id="JAMZMK010008231">
    <property type="protein sequence ID" value="KAI7741255.1"/>
    <property type="molecule type" value="Genomic_DNA"/>
</dbReference>
<reference evidence="3" key="1">
    <citation type="submission" date="2022-06" db="EMBL/GenBank/DDBJ databases">
        <title>Uncovering the hologenomic basis of an extraordinary plant invasion.</title>
        <authorList>
            <person name="Bieker V.C."/>
            <person name="Martin M.D."/>
            <person name="Gilbert T."/>
            <person name="Hodgins K."/>
            <person name="Battlay P."/>
            <person name="Petersen B."/>
            <person name="Wilson J."/>
        </authorList>
    </citation>
    <scope>NUCLEOTIDE SEQUENCE</scope>
    <source>
        <strain evidence="3">AA19_3_7</strain>
        <tissue evidence="3">Leaf</tissue>
    </source>
</reference>
<dbReference type="GO" id="GO:0009631">
    <property type="term" value="P:cold acclimation"/>
    <property type="evidence" value="ECO:0007669"/>
    <property type="project" value="TreeGrafter"/>
</dbReference>
<evidence type="ECO:0000313" key="3">
    <source>
        <dbReference type="EMBL" id="KAI7741255.1"/>
    </source>
</evidence>
<evidence type="ECO:0000259" key="2">
    <source>
        <dbReference type="Pfam" id="PF02987"/>
    </source>
</evidence>
<evidence type="ECO:0000313" key="4">
    <source>
        <dbReference type="Proteomes" id="UP001206925"/>
    </source>
</evidence>
<proteinExistence type="predicted"/>
<protein>
    <recommendedName>
        <fullName evidence="2">Late embryogenesis abundant protein ECP63-like domain-containing protein</fullName>
    </recommendedName>
</protein>
<dbReference type="GO" id="GO:0005829">
    <property type="term" value="C:cytosol"/>
    <property type="evidence" value="ECO:0007669"/>
    <property type="project" value="TreeGrafter"/>
</dbReference>
<dbReference type="AlphaFoldDB" id="A0AAD5CHA7"/>
<dbReference type="InterPro" id="IPR004238">
    <property type="entry name" value="ECP63-like_dom"/>
</dbReference>
<feature type="non-terminal residue" evidence="3">
    <location>
        <position position="315"/>
    </location>
</feature>
<dbReference type="PANTHER" id="PTHR47877:SF11">
    <property type="entry name" value="LATE EMBRYOGENESIS ABUNDANT PROTEIN LEA-RELATED"/>
    <property type="match status" value="1"/>
</dbReference>
<comment type="caution">
    <text evidence="3">The sequence shown here is derived from an EMBL/GenBank/DDBJ whole genome shotgun (WGS) entry which is preliminary data.</text>
</comment>
<feature type="region of interest" description="Disordered" evidence="1">
    <location>
        <begin position="74"/>
        <end position="98"/>
    </location>
</feature>
<sequence>QMASRQDPRAKDDVKAKELRAEEAARTAADELHDINKKRDENRPGIIGSIFQSVTGTLGAVTGKTHEATEKAKIVSTETAERERQNKQDAARKAGEYKDYTAQKAGEAADKTARKAGECKDYTAQKASEAADKTGEYKDYTAQKAKETAQKTKETAREAKDYTVDKAKEAKDATMGKMDEYKDHTADKAKETKDYTVDKSTQGKESGVGKLSELKDKAMDFFTRKHETDEEAKRKLETMHLKDQGYDAKGTRMDTTSASATVTKADPLKATAETFRKADQMSGQAFNDVGGMDEDDSAKGVKGGVYRVQLKHEKK</sequence>
<organism evidence="3 4">
    <name type="scientific">Ambrosia artemisiifolia</name>
    <name type="common">Common ragweed</name>
    <dbReference type="NCBI Taxonomy" id="4212"/>
    <lineage>
        <taxon>Eukaryota</taxon>
        <taxon>Viridiplantae</taxon>
        <taxon>Streptophyta</taxon>
        <taxon>Embryophyta</taxon>
        <taxon>Tracheophyta</taxon>
        <taxon>Spermatophyta</taxon>
        <taxon>Magnoliopsida</taxon>
        <taxon>eudicotyledons</taxon>
        <taxon>Gunneridae</taxon>
        <taxon>Pentapetalae</taxon>
        <taxon>asterids</taxon>
        <taxon>campanulids</taxon>
        <taxon>Asterales</taxon>
        <taxon>Asteraceae</taxon>
        <taxon>Asteroideae</taxon>
        <taxon>Heliantheae alliance</taxon>
        <taxon>Heliantheae</taxon>
        <taxon>Ambrosia</taxon>
    </lineage>
</organism>
<name>A0AAD5CHA7_AMBAR</name>
<dbReference type="PANTHER" id="PTHR47877">
    <property type="entry name" value="LATE EMBRYOGENESIS ABUNDANT DOMAIN-CONTAINING PROTEIN / LEA DOMAIN-CONTAINING PROTEIN"/>
    <property type="match status" value="1"/>
</dbReference>
<keyword evidence="4" id="KW-1185">Reference proteome</keyword>
<dbReference type="Gene3D" id="6.10.140.1430">
    <property type="match status" value="2"/>
</dbReference>
<evidence type="ECO:0000256" key="1">
    <source>
        <dbReference type="SAM" id="MobiDB-lite"/>
    </source>
</evidence>